<name>A0A0H3VFK2_9VIRU</name>
<protein>
    <recommendedName>
        <fullName evidence="1">Non-structural protein NS-S</fullName>
    </recommendedName>
</protein>
<dbReference type="InterPro" id="IPR000797">
    <property type="entry name" value="Bunya_NSs"/>
</dbReference>
<organism evidence="2">
    <name type="scientific">Murutucu virus</name>
    <dbReference type="NCBI Taxonomy" id="348008"/>
    <lineage>
        <taxon>Viruses</taxon>
        <taxon>Riboviria</taxon>
        <taxon>Orthornavirae</taxon>
        <taxon>Negarnaviricota</taxon>
        <taxon>Polyploviricotina</taxon>
        <taxon>Bunyaviricetes</taxon>
        <taxon>Elliovirales</taxon>
        <taxon>Peribunyaviridae</taxon>
        <taxon>Orthobunyavirus</taxon>
        <taxon>Orthobunyavirus madridense</taxon>
        <taxon>Orthobunyavirus caraparuense</taxon>
        <taxon>Orthobunyavirus oribocaense</taxon>
    </lineage>
</organism>
<dbReference type="Proteomes" id="UP000422666">
    <property type="component" value="Genome"/>
</dbReference>
<reference evidence="3" key="2">
    <citation type="journal article" date="2018" name="PLoS ONE">
        <title>Revalidation and genetic characterization of new members of Group C (Orthobunyavirus genus, Peribunyaviridae family) isolated in the Americas.</title>
        <authorList>
            <person name="Nunes M.R."/>
            <person name="de Souza W.M."/>
            <person name="Acrani G.O."/>
            <person name="Cardoso J.F."/>
            <person name="da Silva S.P."/>
            <person name="Badra S.J."/>
            <person name="Figueiredo L.T."/>
            <person name="Vasconcelos P.F."/>
        </authorList>
    </citation>
    <scope>NUCLEOTIDE SEQUENCE [LARGE SCALE GENOMIC DNA]</scope>
    <source>
        <strain evidence="3">BeAn974</strain>
    </source>
</reference>
<sequence>MSLAGLLEIDTESWQLLFLSFRLRNGDRIRLRLTLNKRTSALSMSTEMSSHLRILGSSSCARMRLSRSSVRVRQSSLTLNLALGRSLLLITITLPTLQIQSLMVN</sequence>
<accession>A0A0H3VFK2</accession>
<evidence type="ECO:0000313" key="3">
    <source>
        <dbReference type="EMBL" id="AVX48969.1"/>
    </source>
</evidence>
<dbReference type="EMBL" id="MG029286">
    <property type="protein sequence ID" value="AVX48969.1"/>
    <property type="molecule type" value="Viral_cRNA"/>
</dbReference>
<reference evidence="2" key="1">
    <citation type="journal article" date="2015" name="Emerg. Infect. Dis.">
        <title>Itaya virus, a Novel Orthobunyavirus Associated with Human Febrile Illness, Peru.</title>
        <authorList>
            <person name="Hontz R.D."/>
            <person name="Guevara C."/>
            <person name="Halsey E.S."/>
            <person name="Silvas J."/>
            <person name="Santiago F.W."/>
            <person name="Widen S.G."/>
            <person name="Wood T.G."/>
            <person name="Casanova W."/>
            <person name="Vasilakis N."/>
            <person name="Watts D.M."/>
            <person name="Kochel T.J."/>
            <person name="Ebihara H."/>
            <person name="Aguilar P.V."/>
        </authorList>
    </citation>
    <scope>NUCLEOTIDE SEQUENCE</scope>
    <source>
        <strain evidence="2">BeAn 974</strain>
    </source>
</reference>
<dbReference type="Pfam" id="PF01104">
    <property type="entry name" value="Bunya_NS-S"/>
    <property type="match status" value="1"/>
</dbReference>
<dbReference type="GO" id="GO:0016032">
    <property type="term" value="P:viral process"/>
    <property type="evidence" value="ECO:0007669"/>
    <property type="project" value="InterPro"/>
</dbReference>
<evidence type="ECO:0000256" key="1">
    <source>
        <dbReference type="ARBA" id="ARBA00014100"/>
    </source>
</evidence>
<proteinExistence type="predicted"/>
<dbReference type="EMBL" id="KM280934">
    <property type="protein sequence ID" value="AKB96249.1"/>
    <property type="molecule type" value="Viral_cRNA"/>
</dbReference>
<evidence type="ECO:0000313" key="2">
    <source>
        <dbReference type="EMBL" id="AKB96249.1"/>
    </source>
</evidence>